<feature type="region of interest" description="Disordered" evidence="6">
    <location>
        <begin position="146"/>
        <end position="214"/>
    </location>
</feature>
<dbReference type="InterPro" id="IPR026591">
    <property type="entry name" value="Sirtuin_cat_small_dom_sf"/>
</dbReference>
<evidence type="ECO:0000256" key="3">
    <source>
        <dbReference type="ARBA" id="ARBA00022679"/>
    </source>
</evidence>
<dbReference type="InterPro" id="IPR003000">
    <property type="entry name" value="Sirtuin"/>
</dbReference>
<evidence type="ECO:0000256" key="2">
    <source>
        <dbReference type="ARBA" id="ARBA00022491"/>
    </source>
</evidence>
<sequence length="681" mass="76176">MSPKETKSGVTSPTGSQSSTTSSLIMTEERVIGRNTRSKRKMFDSGFLDSTLGTQKDEVLSDFLTSVADGKTKKRTKMEVNDRFQEQEEQDTEEDSEDLRTITMKNTKETSLSYEGKLEPSPVIIERPKLEISGARKLTLDYTNSILGNLTNSPGKDSGTEMDSNSERESTSSSAATTPLSIVSSTASPNKKSKSKQTTKHYRGKPHLHYRPDNGIVLNLDTYDPEVPILEQDDDIDNADVSFLHYALTYSRRMVVVTGAGISCASGIPDFRSSNGLFKSLKSSSSSSSQNTGSGGSPGRELFTRSVYEDPEKTGEFHAMVNSLHSMSRDSEPSKFHHLINQIGSEGRLLRHYTQNIDCLESKLPHLQTKVPLPHTGPYPATIQLHGSVNSMYCVKCHWEAPYDPSLFTTNEAPHCPTCADTQRQRGEKNLRERSVGRLRPRIVLYEEFHPEGEKIGKVSEQDIRAKPDCLLIVGTTLKIPGVKILVRELARVVSSMGGCVIWVNQDQPKVDVVDYIEWLDLIVTGDCQVLGDVVQNYSRQLKAEGVKRGSRSIHFEEEDHTRSQHVQDIRETRDRKLKDKLGESDPKQSSTKDKFKKETKAAELLTKKRMEKMNEEIKEARLHKSKNLPKLLSGKEDVGDTEGVKQRLKMEVVNIPGSESDEDTLQILEMKNGVFESVFN</sequence>
<dbReference type="SUPFAM" id="SSF52467">
    <property type="entry name" value="DHS-like NAD/FAD-binding domain"/>
    <property type="match status" value="1"/>
</dbReference>
<proteinExistence type="inferred from homology"/>
<dbReference type="InterPro" id="IPR050134">
    <property type="entry name" value="NAD-dep_sirtuin_deacylases"/>
</dbReference>
<feature type="compositionally biased region" description="Basic residues" evidence="6">
    <location>
        <begin position="191"/>
        <end position="209"/>
    </location>
</feature>
<reference evidence="8" key="1">
    <citation type="journal article" date="2021" name="Open Biol.">
        <title>Shared evolutionary footprints suggest mitochondrial oxidative damage underlies multiple complex I losses in fungi.</title>
        <authorList>
            <person name="Schikora-Tamarit M.A."/>
            <person name="Marcet-Houben M."/>
            <person name="Nosek J."/>
            <person name="Gabaldon T."/>
        </authorList>
    </citation>
    <scope>NUCLEOTIDE SEQUENCE</scope>
    <source>
        <strain evidence="8">CBS2887</strain>
    </source>
</reference>
<dbReference type="GO" id="GO:0070403">
    <property type="term" value="F:NAD+ binding"/>
    <property type="evidence" value="ECO:0007669"/>
    <property type="project" value="InterPro"/>
</dbReference>
<gene>
    <name evidence="8" type="ORF">WICPIJ_003697</name>
</gene>
<feature type="binding site" evidence="5">
    <location>
        <position position="397"/>
    </location>
    <ligand>
        <name>Zn(2+)</name>
        <dbReference type="ChEBI" id="CHEBI:29105"/>
    </ligand>
</feature>
<evidence type="ECO:0000256" key="4">
    <source>
        <dbReference type="ARBA" id="ARBA00023027"/>
    </source>
</evidence>
<dbReference type="AlphaFoldDB" id="A0A9P8Q9D2"/>
<comment type="similarity">
    <text evidence="1">Belongs to the sirtuin family. Class I subfamily.</text>
</comment>
<evidence type="ECO:0000313" key="8">
    <source>
        <dbReference type="EMBL" id="KAH3685345.1"/>
    </source>
</evidence>
<feature type="binding site" evidence="5">
    <location>
        <position position="416"/>
    </location>
    <ligand>
        <name>Zn(2+)</name>
        <dbReference type="ChEBI" id="CHEBI:29105"/>
    </ligand>
</feature>
<dbReference type="GO" id="GO:1990414">
    <property type="term" value="P:replication-born double-strand break repair via sister chromatid exchange"/>
    <property type="evidence" value="ECO:0007669"/>
    <property type="project" value="TreeGrafter"/>
</dbReference>
<feature type="compositionally biased region" description="Low complexity" evidence="6">
    <location>
        <begin position="280"/>
        <end position="292"/>
    </location>
</feature>
<keyword evidence="5" id="KW-0862">Zinc</keyword>
<dbReference type="OrthoDB" id="2919105at2759"/>
<dbReference type="PANTHER" id="PTHR11085:SF15">
    <property type="entry name" value="NAD-DEPENDENT HISTONE DEACETYLASE HST4"/>
    <property type="match status" value="1"/>
</dbReference>
<feature type="active site" description="Proton acceptor" evidence="5">
    <location>
        <position position="386"/>
    </location>
</feature>
<dbReference type="PROSITE" id="PS50305">
    <property type="entry name" value="SIRTUIN"/>
    <property type="match status" value="1"/>
</dbReference>
<keyword evidence="4" id="KW-0520">NAD</keyword>
<protein>
    <recommendedName>
        <fullName evidence="7">Deacetylase sirtuin-type domain-containing protein</fullName>
    </recommendedName>
</protein>
<dbReference type="InterPro" id="IPR029035">
    <property type="entry name" value="DHS-like_NAD/FAD-binding_dom"/>
</dbReference>
<evidence type="ECO:0000256" key="1">
    <source>
        <dbReference type="ARBA" id="ARBA00006924"/>
    </source>
</evidence>
<dbReference type="Proteomes" id="UP000774326">
    <property type="component" value="Unassembled WGS sequence"/>
</dbReference>
<evidence type="ECO:0000256" key="5">
    <source>
        <dbReference type="PROSITE-ProRule" id="PRU00236"/>
    </source>
</evidence>
<dbReference type="GO" id="GO:0031508">
    <property type="term" value="P:pericentric heterochromatin formation"/>
    <property type="evidence" value="ECO:0007669"/>
    <property type="project" value="TreeGrafter"/>
</dbReference>
<feature type="compositionally biased region" description="Basic and acidic residues" evidence="6">
    <location>
        <begin position="77"/>
        <end position="86"/>
    </location>
</feature>
<dbReference type="GO" id="GO:0017136">
    <property type="term" value="F:histone deacetylase activity, NAD-dependent"/>
    <property type="evidence" value="ECO:0007669"/>
    <property type="project" value="TreeGrafter"/>
</dbReference>
<feature type="binding site" evidence="5">
    <location>
        <position position="419"/>
    </location>
    <ligand>
        <name>Zn(2+)</name>
        <dbReference type="ChEBI" id="CHEBI:29105"/>
    </ligand>
</feature>
<feature type="region of interest" description="Disordered" evidence="6">
    <location>
        <begin position="70"/>
        <end position="98"/>
    </location>
</feature>
<dbReference type="EMBL" id="JAEUBG010002052">
    <property type="protein sequence ID" value="KAH3685345.1"/>
    <property type="molecule type" value="Genomic_DNA"/>
</dbReference>
<feature type="compositionally biased region" description="Low complexity" evidence="6">
    <location>
        <begin position="8"/>
        <end position="23"/>
    </location>
</feature>
<dbReference type="GO" id="GO:0005634">
    <property type="term" value="C:nucleus"/>
    <property type="evidence" value="ECO:0007669"/>
    <property type="project" value="TreeGrafter"/>
</dbReference>
<accession>A0A9P8Q9D2</accession>
<dbReference type="GO" id="GO:0006282">
    <property type="term" value="P:regulation of DNA repair"/>
    <property type="evidence" value="ECO:0007669"/>
    <property type="project" value="TreeGrafter"/>
</dbReference>
<name>A0A9P8Q9D2_WICPI</name>
<reference evidence="8" key="2">
    <citation type="submission" date="2021-01" db="EMBL/GenBank/DDBJ databases">
        <authorList>
            <person name="Schikora-Tamarit M.A."/>
        </authorList>
    </citation>
    <scope>NUCLEOTIDE SEQUENCE</scope>
    <source>
        <strain evidence="8">CBS2887</strain>
    </source>
</reference>
<dbReference type="GO" id="GO:0031934">
    <property type="term" value="C:mating-type region heterochromatin"/>
    <property type="evidence" value="ECO:0007669"/>
    <property type="project" value="TreeGrafter"/>
</dbReference>
<evidence type="ECO:0000256" key="6">
    <source>
        <dbReference type="SAM" id="MobiDB-lite"/>
    </source>
</evidence>
<feature type="domain" description="Deacetylase sirtuin-type" evidence="7">
    <location>
        <begin position="234"/>
        <end position="545"/>
    </location>
</feature>
<dbReference type="InterPro" id="IPR026590">
    <property type="entry name" value="Ssirtuin_cat_dom"/>
</dbReference>
<dbReference type="GO" id="GO:0000122">
    <property type="term" value="P:negative regulation of transcription by RNA polymerase II"/>
    <property type="evidence" value="ECO:0007669"/>
    <property type="project" value="TreeGrafter"/>
</dbReference>
<organism evidence="8 9">
    <name type="scientific">Wickerhamomyces pijperi</name>
    <name type="common">Yeast</name>
    <name type="synonym">Pichia pijperi</name>
    <dbReference type="NCBI Taxonomy" id="599730"/>
    <lineage>
        <taxon>Eukaryota</taxon>
        <taxon>Fungi</taxon>
        <taxon>Dikarya</taxon>
        <taxon>Ascomycota</taxon>
        <taxon>Saccharomycotina</taxon>
        <taxon>Saccharomycetes</taxon>
        <taxon>Phaffomycetales</taxon>
        <taxon>Wickerhamomycetaceae</taxon>
        <taxon>Wickerhamomyces</taxon>
    </lineage>
</organism>
<keyword evidence="5" id="KW-0479">Metal-binding</keyword>
<feature type="binding site" evidence="5">
    <location>
        <position position="394"/>
    </location>
    <ligand>
        <name>Zn(2+)</name>
        <dbReference type="ChEBI" id="CHEBI:29105"/>
    </ligand>
</feature>
<dbReference type="Pfam" id="PF02146">
    <property type="entry name" value="SIR2"/>
    <property type="match status" value="1"/>
</dbReference>
<feature type="compositionally biased region" description="Polar residues" evidence="6">
    <location>
        <begin position="146"/>
        <end position="155"/>
    </location>
</feature>
<feature type="region of interest" description="Disordered" evidence="6">
    <location>
        <begin position="549"/>
        <end position="601"/>
    </location>
</feature>
<dbReference type="PANTHER" id="PTHR11085">
    <property type="entry name" value="NAD-DEPENDENT PROTEIN DEACYLASE SIRTUIN-5, MITOCHONDRIAL-RELATED"/>
    <property type="match status" value="1"/>
</dbReference>
<evidence type="ECO:0000259" key="7">
    <source>
        <dbReference type="PROSITE" id="PS50305"/>
    </source>
</evidence>
<comment type="caution">
    <text evidence="8">The sequence shown here is derived from an EMBL/GenBank/DDBJ whole genome shotgun (WGS) entry which is preliminary data.</text>
</comment>
<feature type="region of interest" description="Disordered" evidence="6">
    <location>
        <begin position="1"/>
        <end position="28"/>
    </location>
</feature>
<dbReference type="Gene3D" id="3.40.50.1220">
    <property type="entry name" value="TPP-binding domain"/>
    <property type="match status" value="1"/>
</dbReference>
<keyword evidence="2" id="KW-0678">Repressor</keyword>
<keyword evidence="3" id="KW-0808">Transferase</keyword>
<feature type="region of interest" description="Disordered" evidence="6">
    <location>
        <begin position="280"/>
        <end position="302"/>
    </location>
</feature>
<feature type="compositionally biased region" description="Polar residues" evidence="6">
    <location>
        <begin position="179"/>
        <end position="190"/>
    </location>
</feature>
<dbReference type="GO" id="GO:0046872">
    <property type="term" value="F:metal ion binding"/>
    <property type="evidence" value="ECO:0007669"/>
    <property type="project" value="UniProtKB-KW"/>
</dbReference>
<evidence type="ECO:0000313" key="9">
    <source>
        <dbReference type="Proteomes" id="UP000774326"/>
    </source>
</evidence>
<keyword evidence="9" id="KW-1185">Reference proteome</keyword>
<feature type="compositionally biased region" description="Acidic residues" evidence="6">
    <location>
        <begin position="87"/>
        <end position="97"/>
    </location>
</feature>
<dbReference type="Gene3D" id="3.30.1600.10">
    <property type="entry name" value="SIR2/SIRT2 'Small Domain"/>
    <property type="match status" value="1"/>
</dbReference>